<keyword evidence="3" id="KW-0274">FAD</keyword>
<dbReference type="Pfam" id="PF00732">
    <property type="entry name" value="GMC_oxred_N"/>
    <property type="match status" value="1"/>
</dbReference>
<evidence type="ECO:0000256" key="4">
    <source>
        <dbReference type="ARBA" id="ARBA00023002"/>
    </source>
</evidence>
<evidence type="ECO:0000313" key="7">
    <source>
        <dbReference type="EMBL" id="BBE20248.1"/>
    </source>
</evidence>
<organism evidence="7 8">
    <name type="scientific">Aquipluma nitroreducens</name>
    <dbReference type="NCBI Taxonomy" id="2010828"/>
    <lineage>
        <taxon>Bacteria</taxon>
        <taxon>Pseudomonadati</taxon>
        <taxon>Bacteroidota</taxon>
        <taxon>Bacteroidia</taxon>
        <taxon>Marinilabiliales</taxon>
        <taxon>Prolixibacteraceae</taxon>
        <taxon>Aquipluma</taxon>
    </lineage>
</organism>
<dbReference type="Pfam" id="PF05199">
    <property type="entry name" value="GMC_oxred_C"/>
    <property type="match status" value="1"/>
</dbReference>
<evidence type="ECO:0000259" key="6">
    <source>
        <dbReference type="Pfam" id="PF05199"/>
    </source>
</evidence>
<dbReference type="InterPro" id="IPR036188">
    <property type="entry name" value="FAD/NAD-bd_sf"/>
</dbReference>
<dbReference type="EMBL" id="AP018694">
    <property type="protein sequence ID" value="BBE20248.1"/>
    <property type="molecule type" value="Genomic_DNA"/>
</dbReference>
<sequence length="552" mass="60516">MANKKVNALIVGAGAGGGVVAKELSTAGMSVVLFEQGGWVSYDDHTNDELHSERNPVLGNSCGPDDQRYKRVNIHADGSRHIVLPSEGDYNNISACVGSGTVTYGALAWRYMREDFKMKSTYGHVPGSTLEDWPITYDDLEPCYEKAEWEIGVAGDDSLNPFAAPRKKPQPMPPFTHNHEAEMLNKAALRLGYHPFSIPVLRNSVPYNGRPACYRMRTCIGYPCPVGAKAGTHNTVIPVALKTGNCELRTNCIVSEIIVDDQGKITGVTYFDQDNRKKTQLADLVVLSASAIETARLLLNSKSKFFPSGIGNENDWVGRNLQGHAYPSAVGLFEDEIYDDVGPGSSVAICDFNHHNPGIIGGGYLANSFIQMPYAFSRMRPPGEKLWGKQHKEFQRKYYKKMAAVHGPYQEIPNFDQRVDIDPTVKDFWGIPVPRLSGKTHEEAIKGCAFLADKSEEWLKEAGAVTIWKSLGVSNGVSAGQHQAGTCRMGNDPKTSVTDRYGRVHSTSNLFVADGSLHVTNGGFNPALTIMALGYWVGGHIASEWNKGNRFK</sequence>
<accession>A0A5K7SF86</accession>
<dbReference type="InterPro" id="IPR000172">
    <property type="entry name" value="GMC_OxRdtase_N"/>
</dbReference>
<gene>
    <name evidence="7" type="ORF">AQPE_4439</name>
</gene>
<comment type="similarity">
    <text evidence="1">Belongs to the GMC oxidoreductase family.</text>
</comment>
<dbReference type="Gene3D" id="3.50.50.60">
    <property type="entry name" value="FAD/NAD(P)-binding domain"/>
    <property type="match status" value="2"/>
</dbReference>
<dbReference type="Proteomes" id="UP001193389">
    <property type="component" value="Chromosome"/>
</dbReference>
<keyword evidence="2" id="KW-0285">Flavoprotein</keyword>
<evidence type="ECO:0000313" key="8">
    <source>
        <dbReference type="Proteomes" id="UP001193389"/>
    </source>
</evidence>
<protein>
    <submittedName>
        <fullName evidence="7">Glucose-methanol-choline oxidoreductase</fullName>
    </submittedName>
</protein>
<dbReference type="SUPFAM" id="SSF51905">
    <property type="entry name" value="FAD/NAD(P)-binding domain"/>
    <property type="match status" value="1"/>
</dbReference>
<dbReference type="RefSeq" id="WP_318348416.1">
    <property type="nucleotide sequence ID" value="NZ_AP018694.1"/>
</dbReference>
<keyword evidence="8" id="KW-1185">Reference proteome</keyword>
<proteinExistence type="inferred from homology"/>
<evidence type="ECO:0000256" key="1">
    <source>
        <dbReference type="ARBA" id="ARBA00010790"/>
    </source>
</evidence>
<dbReference type="InterPro" id="IPR007867">
    <property type="entry name" value="GMC_OxRtase_C"/>
</dbReference>
<dbReference type="GO" id="GO:0050660">
    <property type="term" value="F:flavin adenine dinucleotide binding"/>
    <property type="evidence" value="ECO:0007669"/>
    <property type="project" value="InterPro"/>
</dbReference>
<dbReference type="GO" id="GO:0016614">
    <property type="term" value="F:oxidoreductase activity, acting on CH-OH group of donors"/>
    <property type="evidence" value="ECO:0007669"/>
    <property type="project" value="InterPro"/>
</dbReference>
<evidence type="ECO:0000256" key="2">
    <source>
        <dbReference type="ARBA" id="ARBA00022630"/>
    </source>
</evidence>
<name>A0A5K7SF86_9BACT</name>
<dbReference type="AlphaFoldDB" id="A0A5K7SF86"/>
<evidence type="ECO:0000259" key="5">
    <source>
        <dbReference type="Pfam" id="PF00732"/>
    </source>
</evidence>
<reference evidence="7" key="1">
    <citation type="journal article" date="2020" name="Int. J. Syst. Evol. Microbiol.">
        <title>Aquipluma nitroreducens gen. nov. sp. nov., a novel facultatively anaerobic bacterium isolated from a freshwater lake.</title>
        <authorList>
            <person name="Watanabe M."/>
            <person name="Kojima H."/>
            <person name="Fukui M."/>
        </authorList>
    </citation>
    <scope>NUCLEOTIDE SEQUENCE</scope>
    <source>
        <strain evidence="7">MeG22</strain>
    </source>
</reference>
<feature type="domain" description="Glucose-methanol-choline oxidoreductase C-terminal" evidence="6">
    <location>
        <begin position="475"/>
        <end position="534"/>
    </location>
</feature>
<feature type="domain" description="Glucose-methanol-choline oxidoreductase N-terminal" evidence="5">
    <location>
        <begin position="136"/>
        <end position="325"/>
    </location>
</feature>
<evidence type="ECO:0000256" key="3">
    <source>
        <dbReference type="ARBA" id="ARBA00022827"/>
    </source>
</evidence>
<dbReference type="PANTHER" id="PTHR46056:SF12">
    <property type="entry name" value="LONG-CHAIN-ALCOHOL OXIDASE"/>
    <property type="match status" value="1"/>
</dbReference>
<dbReference type="KEGG" id="anf:AQPE_4439"/>
<keyword evidence="4" id="KW-0560">Oxidoreductase</keyword>
<dbReference type="PANTHER" id="PTHR46056">
    <property type="entry name" value="LONG-CHAIN-ALCOHOL OXIDASE"/>
    <property type="match status" value="1"/>
</dbReference>